<name>M2ZKZ4_PSEFD</name>
<evidence type="ECO:0000313" key="1">
    <source>
        <dbReference type="EMBL" id="EME79724.1"/>
    </source>
</evidence>
<dbReference type="HOGENOM" id="CLU_2905173_0_0_1"/>
<dbReference type="VEuPathDB" id="FungiDB:MYCFIDRAFT_183798"/>
<dbReference type="KEGG" id="pfj:MYCFIDRAFT_183798"/>
<organism evidence="1 2">
    <name type="scientific">Pseudocercospora fijiensis (strain CIRAD86)</name>
    <name type="common">Black leaf streak disease fungus</name>
    <name type="synonym">Mycosphaerella fijiensis</name>
    <dbReference type="NCBI Taxonomy" id="383855"/>
    <lineage>
        <taxon>Eukaryota</taxon>
        <taxon>Fungi</taxon>
        <taxon>Dikarya</taxon>
        <taxon>Ascomycota</taxon>
        <taxon>Pezizomycotina</taxon>
        <taxon>Dothideomycetes</taxon>
        <taxon>Dothideomycetidae</taxon>
        <taxon>Mycosphaerellales</taxon>
        <taxon>Mycosphaerellaceae</taxon>
        <taxon>Pseudocercospora</taxon>
    </lineage>
</organism>
<dbReference type="AlphaFoldDB" id="M2ZKZ4"/>
<keyword evidence="2" id="KW-1185">Reference proteome</keyword>
<reference evidence="1 2" key="1">
    <citation type="journal article" date="2012" name="PLoS Pathog.">
        <title>Diverse lifestyles and strategies of plant pathogenesis encoded in the genomes of eighteen Dothideomycetes fungi.</title>
        <authorList>
            <person name="Ohm R.A."/>
            <person name="Feau N."/>
            <person name="Henrissat B."/>
            <person name="Schoch C.L."/>
            <person name="Horwitz B.A."/>
            <person name="Barry K.W."/>
            <person name="Condon B.J."/>
            <person name="Copeland A.C."/>
            <person name="Dhillon B."/>
            <person name="Glaser F."/>
            <person name="Hesse C.N."/>
            <person name="Kosti I."/>
            <person name="LaButti K."/>
            <person name="Lindquist E.A."/>
            <person name="Lucas S."/>
            <person name="Salamov A.A."/>
            <person name="Bradshaw R.E."/>
            <person name="Ciuffetti L."/>
            <person name="Hamelin R.C."/>
            <person name="Kema G.H.J."/>
            <person name="Lawrence C."/>
            <person name="Scott J.A."/>
            <person name="Spatafora J.W."/>
            <person name="Turgeon B.G."/>
            <person name="de Wit P.J.G.M."/>
            <person name="Zhong S."/>
            <person name="Goodwin S.B."/>
            <person name="Grigoriev I.V."/>
        </authorList>
    </citation>
    <scope>NUCLEOTIDE SEQUENCE [LARGE SCALE GENOMIC DNA]</scope>
    <source>
        <strain evidence="1 2">CIRAD86</strain>
    </source>
</reference>
<sequence>MSLTWAAAGSRALSTGVSMALYPMPCHAMPSHADSSRSVDKAMQFIEQVQMSSRCRTARMIP</sequence>
<accession>M2ZKZ4</accession>
<dbReference type="Proteomes" id="UP000016932">
    <property type="component" value="Unassembled WGS sequence"/>
</dbReference>
<evidence type="ECO:0000313" key="2">
    <source>
        <dbReference type="Proteomes" id="UP000016932"/>
    </source>
</evidence>
<proteinExistence type="predicted"/>
<dbReference type="EMBL" id="KB446562">
    <property type="protein sequence ID" value="EME79724.1"/>
    <property type="molecule type" value="Genomic_DNA"/>
</dbReference>
<dbReference type="GeneID" id="19334696"/>
<dbReference type="RefSeq" id="XP_007930369.1">
    <property type="nucleotide sequence ID" value="XM_007932178.1"/>
</dbReference>
<gene>
    <name evidence="1" type="ORF">MYCFIDRAFT_183798</name>
</gene>
<protein>
    <submittedName>
        <fullName evidence="1">Uncharacterized protein</fullName>
    </submittedName>
</protein>